<accession>A0A1G6YIL8</accession>
<evidence type="ECO:0000313" key="1">
    <source>
        <dbReference type="EMBL" id="SDD90121.1"/>
    </source>
</evidence>
<proteinExistence type="predicted"/>
<organism evidence="1 2">
    <name type="scientific">Nocardioides lianchengensis</name>
    <dbReference type="NCBI Taxonomy" id="1045774"/>
    <lineage>
        <taxon>Bacteria</taxon>
        <taxon>Bacillati</taxon>
        <taxon>Actinomycetota</taxon>
        <taxon>Actinomycetes</taxon>
        <taxon>Propionibacteriales</taxon>
        <taxon>Nocardioidaceae</taxon>
        <taxon>Nocardioides</taxon>
    </lineage>
</organism>
<dbReference type="Proteomes" id="UP000199034">
    <property type="component" value="Unassembled WGS sequence"/>
</dbReference>
<dbReference type="EMBL" id="FMZM01000012">
    <property type="protein sequence ID" value="SDD90121.1"/>
    <property type="molecule type" value="Genomic_DNA"/>
</dbReference>
<reference evidence="1 2" key="1">
    <citation type="submission" date="2016-10" db="EMBL/GenBank/DDBJ databases">
        <authorList>
            <person name="de Groot N.N."/>
        </authorList>
    </citation>
    <scope>NUCLEOTIDE SEQUENCE [LARGE SCALE GENOMIC DNA]</scope>
    <source>
        <strain evidence="1 2">CGMCC 4.6858</strain>
    </source>
</reference>
<name>A0A1G6YIL8_9ACTN</name>
<gene>
    <name evidence="1" type="ORF">SAMN05421872_11260</name>
</gene>
<evidence type="ECO:0000313" key="2">
    <source>
        <dbReference type="Proteomes" id="UP000199034"/>
    </source>
</evidence>
<keyword evidence="2" id="KW-1185">Reference proteome</keyword>
<dbReference type="AlphaFoldDB" id="A0A1G6YIL8"/>
<sequence>MTTWQQPMGGAQKMTADDAKVALTRAVSGSGFSLQELRQQARSGQFETLRARLAWIAVRAIEGK</sequence>
<protein>
    <submittedName>
        <fullName evidence="1">Uncharacterized protein</fullName>
    </submittedName>
</protein>